<evidence type="ECO:0000313" key="2">
    <source>
        <dbReference type="Proteomes" id="UP000694886"/>
    </source>
</evidence>
<evidence type="ECO:0000313" key="3">
    <source>
        <dbReference type="RefSeq" id="XP_017979693.1"/>
    </source>
</evidence>
<dbReference type="KEGG" id="tcc:108662710"/>
<dbReference type="PANTHER" id="PTHR27003:SF289">
    <property type="entry name" value="RECEPTOR-LIKE PROTEIN KINASE ANXUR2"/>
    <property type="match status" value="1"/>
</dbReference>
<reference evidence="2" key="1">
    <citation type="journal article" date="1997" name="Nucleic Acids Res.">
        <title>tRNAscan-SE: a program for improved detection of transfer RNA genes in genomic sequence.</title>
        <authorList>
            <person name="Lowe T.M."/>
            <person name="Eddy S.R."/>
        </authorList>
    </citation>
    <scope>NUCLEOTIDE SEQUENCE [LARGE SCALE GENOMIC DNA]</scope>
    <source>
        <strain evidence="2">r\B97-61/B2</strain>
    </source>
</reference>
<dbReference type="InterPro" id="IPR011009">
    <property type="entry name" value="Kinase-like_dom_sf"/>
</dbReference>
<sequence length="348" mass="38988">MEETQSTLYTWRAPHCRQHFDIARRVYDFSSGDLPFSVYRGYINDSYKDLVSIKVSEPTSDHQNFLTEIELLSNLRQANIVSLISYCCDGSDKIIVHEYTPHGTLYDHLLNPNNGNPPLSWKQRLQICIGVARGLEFLHAANHSTVHSDIKSKIILVNKNLVAKLSNFGFSKLISTSLSETDNHVTTAGADNSVGYEDPDYVYLQNNGLTVKSDVYCFGAVLFQVLCAKPVFELCESRVEVQNISNSSARRCVEDGTLGQIIDPCLKGEIAANSLKAYVDVACNCLNDREDERPTLADVAKRLELTLLLQECTEVDIPFSPSWLRSIPWPVEESESPAESQDFIILCL</sequence>
<name>A0AB32WP31_THECC</name>
<dbReference type="Gene3D" id="3.30.200.20">
    <property type="entry name" value="Phosphorylase Kinase, domain 1"/>
    <property type="match status" value="1"/>
</dbReference>
<dbReference type="AlphaFoldDB" id="A0AB32WP31"/>
<protein>
    <submittedName>
        <fullName evidence="3">Receptor-like protein kinase ANXUR1</fullName>
    </submittedName>
</protein>
<dbReference type="Pfam" id="PF07714">
    <property type="entry name" value="PK_Tyr_Ser-Thr"/>
    <property type="match status" value="1"/>
</dbReference>
<proteinExistence type="predicted"/>
<feature type="domain" description="Protein kinase" evidence="1">
    <location>
        <begin position="20"/>
        <end position="307"/>
    </location>
</feature>
<organism evidence="2 3">
    <name type="scientific">Theobroma cacao</name>
    <name type="common">Cacao</name>
    <name type="synonym">Cocoa</name>
    <dbReference type="NCBI Taxonomy" id="3641"/>
    <lineage>
        <taxon>Eukaryota</taxon>
        <taxon>Viridiplantae</taxon>
        <taxon>Streptophyta</taxon>
        <taxon>Embryophyta</taxon>
        <taxon>Tracheophyta</taxon>
        <taxon>Spermatophyta</taxon>
        <taxon>Magnoliopsida</taxon>
        <taxon>eudicotyledons</taxon>
        <taxon>Gunneridae</taxon>
        <taxon>Pentapetalae</taxon>
        <taxon>rosids</taxon>
        <taxon>malvids</taxon>
        <taxon>Malvales</taxon>
        <taxon>Malvaceae</taxon>
        <taxon>Byttnerioideae</taxon>
        <taxon>Theobroma</taxon>
    </lineage>
</organism>
<dbReference type="InterPro" id="IPR000719">
    <property type="entry name" value="Prot_kinase_dom"/>
</dbReference>
<dbReference type="PANTHER" id="PTHR27003">
    <property type="entry name" value="OS07G0166700 PROTEIN"/>
    <property type="match status" value="1"/>
</dbReference>
<evidence type="ECO:0000259" key="1">
    <source>
        <dbReference type="PROSITE" id="PS50011"/>
    </source>
</evidence>
<dbReference type="RefSeq" id="XP_017979693.1">
    <property type="nucleotide sequence ID" value="XM_018124204.1"/>
</dbReference>
<dbReference type="GO" id="GO:0005524">
    <property type="term" value="F:ATP binding"/>
    <property type="evidence" value="ECO:0007669"/>
    <property type="project" value="InterPro"/>
</dbReference>
<reference evidence="3" key="2">
    <citation type="submission" date="2025-08" db="UniProtKB">
        <authorList>
            <consortium name="RefSeq"/>
        </authorList>
    </citation>
    <scope>IDENTIFICATION</scope>
</reference>
<dbReference type="GO" id="GO:0004714">
    <property type="term" value="F:transmembrane receptor protein tyrosine kinase activity"/>
    <property type="evidence" value="ECO:0007669"/>
    <property type="project" value="InterPro"/>
</dbReference>
<accession>A0AB32WP31</accession>
<dbReference type="SUPFAM" id="SSF56112">
    <property type="entry name" value="Protein kinase-like (PK-like)"/>
    <property type="match status" value="1"/>
</dbReference>
<gene>
    <name evidence="3" type="primary">LOC108662710</name>
</gene>
<dbReference type="Gene3D" id="1.10.510.10">
    <property type="entry name" value="Transferase(Phosphotransferase) domain 1"/>
    <property type="match status" value="1"/>
</dbReference>
<dbReference type="InterPro" id="IPR001245">
    <property type="entry name" value="Ser-Thr/Tyr_kinase_cat_dom"/>
</dbReference>
<dbReference type="InterPro" id="IPR045272">
    <property type="entry name" value="ANXUR1/2-like"/>
</dbReference>
<dbReference type="GeneID" id="108662710"/>
<dbReference type="Gramene" id="Tc07v2_t004670.1">
    <property type="protein sequence ID" value="Tc07v2_p004670.1"/>
    <property type="gene ID" value="Tc07v2_g004670"/>
</dbReference>
<dbReference type="PROSITE" id="PS50011">
    <property type="entry name" value="PROTEIN_KINASE_DOM"/>
    <property type="match status" value="1"/>
</dbReference>
<dbReference type="Proteomes" id="UP000694886">
    <property type="component" value="Chromosome 7"/>
</dbReference>